<feature type="transmembrane region" description="Helical" evidence="9">
    <location>
        <begin position="32"/>
        <end position="53"/>
    </location>
</feature>
<dbReference type="GO" id="GO:0005789">
    <property type="term" value="C:endoplasmic reticulum membrane"/>
    <property type="evidence" value="ECO:0007669"/>
    <property type="project" value="UniProtKB-SubCell"/>
</dbReference>
<evidence type="ECO:0000256" key="8">
    <source>
        <dbReference type="ARBA" id="ARBA00023315"/>
    </source>
</evidence>
<keyword evidence="8" id="KW-0012">Acyltransferase</keyword>
<feature type="transmembrane region" description="Helical" evidence="9">
    <location>
        <begin position="110"/>
        <end position="130"/>
    </location>
</feature>
<dbReference type="AlphaFoldDB" id="A0A9C6WYH1"/>
<evidence type="ECO:0000313" key="11">
    <source>
        <dbReference type="RefSeq" id="XP_052126826.1"/>
    </source>
</evidence>
<dbReference type="GeneID" id="113205675"/>
<dbReference type="PANTHER" id="PTHR10408:SF8">
    <property type="entry name" value="O-ACYLTRANSFERASE"/>
    <property type="match status" value="1"/>
</dbReference>
<name>A0A9C6WYH1_FRAOC</name>
<dbReference type="InterPro" id="IPR004299">
    <property type="entry name" value="MBOAT_fam"/>
</dbReference>
<evidence type="ECO:0000256" key="6">
    <source>
        <dbReference type="ARBA" id="ARBA00022989"/>
    </source>
</evidence>
<dbReference type="PANTHER" id="PTHR10408">
    <property type="entry name" value="STEROL O-ACYLTRANSFERASE"/>
    <property type="match status" value="1"/>
</dbReference>
<feature type="transmembrane region" description="Helical" evidence="9">
    <location>
        <begin position="142"/>
        <end position="159"/>
    </location>
</feature>
<gene>
    <name evidence="11" type="primary">LOC113205675</name>
</gene>
<evidence type="ECO:0000313" key="10">
    <source>
        <dbReference type="Proteomes" id="UP000504606"/>
    </source>
</evidence>
<comment type="subcellular location">
    <subcellularLocation>
        <location evidence="1">Endoplasmic reticulum membrane</location>
        <topology evidence="1">Multi-pass membrane protein</topology>
    </subcellularLocation>
</comment>
<sequence>MVVVAGRGALRPFCGEDARLLALWADLGAPRYGYQLALLVLRALPAGAVLAVGASMALHHWHRVFAEAMRFRARAFTRAWWNAACYAEYFRDWNQIVKAWLNKYVFKEMLTLGFSSMTSKLATVAVSAVWHEYIVAASLGYFLPYFFSFYVISAVIVLIEPPGLQKKPFGNLFVILTLSGGIASILSIYFMESTARQNCPQIVGAPWDFFVPRSVICEEPFKNCTFL</sequence>
<feature type="transmembrane region" description="Helical" evidence="9">
    <location>
        <begin position="171"/>
        <end position="191"/>
    </location>
</feature>
<evidence type="ECO:0000256" key="7">
    <source>
        <dbReference type="ARBA" id="ARBA00023136"/>
    </source>
</evidence>
<evidence type="ECO:0000256" key="5">
    <source>
        <dbReference type="ARBA" id="ARBA00022824"/>
    </source>
</evidence>
<dbReference type="RefSeq" id="XP_052126826.1">
    <property type="nucleotide sequence ID" value="XM_052270866.1"/>
</dbReference>
<keyword evidence="10" id="KW-1185">Reference proteome</keyword>
<dbReference type="KEGG" id="foc:113205675"/>
<organism evidence="10 11">
    <name type="scientific">Frankliniella occidentalis</name>
    <name type="common">Western flower thrips</name>
    <name type="synonym">Euthrips occidentalis</name>
    <dbReference type="NCBI Taxonomy" id="133901"/>
    <lineage>
        <taxon>Eukaryota</taxon>
        <taxon>Metazoa</taxon>
        <taxon>Ecdysozoa</taxon>
        <taxon>Arthropoda</taxon>
        <taxon>Hexapoda</taxon>
        <taxon>Insecta</taxon>
        <taxon>Pterygota</taxon>
        <taxon>Neoptera</taxon>
        <taxon>Paraneoptera</taxon>
        <taxon>Thysanoptera</taxon>
        <taxon>Terebrantia</taxon>
        <taxon>Thripoidea</taxon>
        <taxon>Thripidae</taxon>
        <taxon>Frankliniella</taxon>
    </lineage>
</organism>
<dbReference type="InterPro" id="IPR014371">
    <property type="entry name" value="Oat_ACAT_DAG_ARE"/>
</dbReference>
<reference evidence="11" key="1">
    <citation type="submission" date="2025-08" db="UniProtKB">
        <authorList>
            <consortium name="RefSeq"/>
        </authorList>
    </citation>
    <scope>IDENTIFICATION</scope>
    <source>
        <tissue evidence="11">Whole organism</tissue>
    </source>
</reference>
<comment type="similarity">
    <text evidence="2">Belongs to the membrane-bound acyltransferase family. Sterol o-acyltransferase subfamily.</text>
</comment>
<keyword evidence="3" id="KW-0808">Transferase</keyword>
<accession>A0A9C6WYH1</accession>
<protein>
    <submittedName>
        <fullName evidence="11">Sterol O-acyltransferase 1-like</fullName>
    </submittedName>
</protein>
<evidence type="ECO:0000256" key="2">
    <source>
        <dbReference type="ARBA" id="ARBA00009010"/>
    </source>
</evidence>
<proteinExistence type="inferred from homology"/>
<keyword evidence="4 9" id="KW-0812">Transmembrane</keyword>
<keyword evidence="7 9" id="KW-0472">Membrane</keyword>
<evidence type="ECO:0000256" key="4">
    <source>
        <dbReference type="ARBA" id="ARBA00022692"/>
    </source>
</evidence>
<keyword evidence="6 9" id="KW-1133">Transmembrane helix</keyword>
<dbReference type="Pfam" id="PF03062">
    <property type="entry name" value="MBOAT"/>
    <property type="match status" value="1"/>
</dbReference>
<dbReference type="Proteomes" id="UP000504606">
    <property type="component" value="Unplaced"/>
</dbReference>
<dbReference type="OrthoDB" id="10039049at2759"/>
<evidence type="ECO:0000256" key="9">
    <source>
        <dbReference type="SAM" id="Phobius"/>
    </source>
</evidence>
<keyword evidence="5" id="KW-0256">Endoplasmic reticulum</keyword>
<evidence type="ECO:0000256" key="1">
    <source>
        <dbReference type="ARBA" id="ARBA00004477"/>
    </source>
</evidence>
<evidence type="ECO:0000256" key="3">
    <source>
        <dbReference type="ARBA" id="ARBA00022679"/>
    </source>
</evidence>
<dbReference type="GO" id="GO:0008374">
    <property type="term" value="F:O-acyltransferase activity"/>
    <property type="evidence" value="ECO:0007669"/>
    <property type="project" value="InterPro"/>
</dbReference>